<dbReference type="AlphaFoldDB" id="A0AA39P259"/>
<proteinExistence type="predicted"/>
<feature type="coiled-coil region" evidence="1">
    <location>
        <begin position="6"/>
        <end position="33"/>
    </location>
</feature>
<name>A0AA39P259_9AGAR</name>
<organism evidence="2 3">
    <name type="scientific">Armillaria novae-zelandiae</name>
    <dbReference type="NCBI Taxonomy" id="153914"/>
    <lineage>
        <taxon>Eukaryota</taxon>
        <taxon>Fungi</taxon>
        <taxon>Dikarya</taxon>
        <taxon>Basidiomycota</taxon>
        <taxon>Agaricomycotina</taxon>
        <taxon>Agaricomycetes</taxon>
        <taxon>Agaricomycetidae</taxon>
        <taxon>Agaricales</taxon>
        <taxon>Marasmiineae</taxon>
        <taxon>Physalacriaceae</taxon>
        <taxon>Armillaria</taxon>
    </lineage>
</organism>
<keyword evidence="3" id="KW-1185">Reference proteome</keyword>
<evidence type="ECO:0000256" key="1">
    <source>
        <dbReference type="SAM" id="Coils"/>
    </source>
</evidence>
<keyword evidence="1" id="KW-0175">Coiled coil</keyword>
<protein>
    <recommendedName>
        <fullName evidence="4">F-box domain-containing protein</fullName>
    </recommendedName>
</protein>
<dbReference type="Proteomes" id="UP001175227">
    <property type="component" value="Unassembled WGS sequence"/>
</dbReference>
<dbReference type="EMBL" id="JAUEPR010000021">
    <property type="protein sequence ID" value="KAK0476176.1"/>
    <property type="molecule type" value="Genomic_DNA"/>
</dbReference>
<sequence>MQSTKIRRVKNRIQRLEKDNEDLRAENRDLWNEISKIKGPRFPPELFDRFIDFLHRDNEALKACSLVCRAWIPASRFHLFKRLSFHVIPPSYARNNRSYEDKVKLLDSSFCTLFKHVRQILINGLVPPEYFQPAPSWLQSLAQHLNYFTSVTSLHLVSISTFSISCILDAPSFTSRITNMTLEAFTCSKSKDLPYMLSYFSGLEKLHYEVHFRDMSSDWDLCPFCDMQYSADPYARTLVVDDDSVLSPPSTLHAISIEDYSMYTRCYSGATSALYNWLCVSDHTHLRTLKLGYLSLKNRDEMTALSSYLHGPGAILKHIRLGFETEEAMDLFSNELEALSRCSCLETFHITSEIWPCDTSQAKLHNSVVRLSKFLLLLPITSMKKITFNISYAWSLHSNPKQGPNPYDISAIDRVLHRFSVLEEITFRADGAQGASLRSSLPNCEEKGILRIVPRTHWMDSALG</sequence>
<evidence type="ECO:0000313" key="3">
    <source>
        <dbReference type="Proteomes" id="UP001175227"/>
    </source>
</evidence>
<comment type="caution">
    <text evidence="2">The sequence shown here is derived from an EMBL/GenBank/DDBJ whole genome shotgun (WGS) entry which is preliminary data.</text>
</comment>
<accession>A0AA39P259</accession>
<evidence type="ECO:0008006" key="4">
    <source>
        <dbReference type="Google" id="ProtNLM"/>
    </source>
</evidence>
<gene>
    <name evidence="2" type="ORF">IW261DRAFT_1492350</name>
</gene>
<dbReference type="CDD" id="cd14686">
    <property type="entry name" value="bZIP"/>
    <property type="match status" value="1"/>
</dbReference>
<evidence type="ECO:0000313" key="2">
    <source>
        <dbReference type="EMBL" id="KAK0476176.1"/>
    </source>
</evidence>
<reference evidence="2" key="1">
    <citation type="submission" date="2023-06" db="EMBL/GenBank/DDBJ databases">
        <authorList>
            <consortium name="Lawrence Berkeley National Laboratory"/>
            <person name="Ahrendt S."/>
            <person name="Sahu N."/>
            <person name="Indic B."/>
            <person name="Wong-Bajracharya J."/>
            <person name="Merenyi Z."/>
            <person name="Ke H.-M."/>
            <person name="Monk M."/>
            <person name="Kocsube S."/>
            <person name="Drula E."/>
            <person name="Lipzen A."/>
            <person name="Balint B."/>
            <person name="Henrissat B."/>
            <person name="Andreopoulos B."/>
            <person name="Martin F.M."/>
            <person name="Harder C.B."/>
            <person name="Rigling D."/>
            <person name="Ford K.L."/>
            <person name="Foster G.D."/>
            <person name="Pangilinan J."/>
            <person name="Papanicolaou A."/>
            <person name="Barry K."/>
            <person name="LaButti K."/>
            <person name="Viragh M."/>
            <person name="Koriabine M."/>
            <person name="Yan M."/>
            <person name="Riley R."/>
            <person name="Champramary S."/>
            <person name="Plett K.L."/>
            <person name="Tsai I.J."/>
            <person name="Slot J."/>
            <person name="Sipos G."/>
            <person name="Plett J."/>
            <person name="Nagy L.G."/>
            <person name="Grigoriev I.V."/>
        </authorList>
    </citation>
    <scope>NUCLEOTIDE SEQUENCE</scope>
    <source>
        <strain evidence="2">ICMP 16352</strain>
    </source>
</reference>